<feature type="binding site" evidence="11">
    <location>
        <position position="42"/>
    </location>
    <ligand>
        <name>substrate</name>
    </ligand>
</feature>
<dbReference type="eggNOG" id="COG2145">
    <property type="taxonomic scope" value="Bacteria"/>
</dbReference>
<keyword evidence="4 11" id="KW-0808">Transferase</keyword>
<dbReference type="EC" id="2.7.1.50" evidence="11"/>
<protein>
    <recommendedName>
        <fullName evidence="11">Hydroxyethylthiazole kinase</fullName>
        <ecNumber evidence="11">2.7.1.50</ecNumber>
    </recommendedName>
    <alternativeName>
        <fullName evidence="11">4-methyl-5-beta-hydroxyethylthiazole kinase</fullName>
        <shortName evidence="11">TH kinase</shortName>
        <shortName evidence="11">Thz kinase</shortName>
    </alternativeName>
</protein>
<proteinExistence type="inferred from homology"/>
<evidence type="ECO:0000256" key="5">
    <source>
        <dbReference type="ARBA" id="ARBA00022723"/>
    </source>
</evidence>
<dbReference type="HAMAP" id="MF_00228">
    <property type="entry name" value="Thz_kinase"/>
    <property type="match status" value="1"/>
</dbReference>
<dbReference type="NCBIfam" id="TIGR00694">
    <property type="entry name" value="thiM"/>
    <property type="match status" value="1"/>
</dbReference>
<dbReference type="CDD" id="cd01170">
    <property type="entry name" value="THZ_kinase"/>
    <property type="match status" value="1"/>
</dbReference>
<dbReference type="GO" id="GO:0005524">
    <property type="term" value="F:ATP binding"/>
    <property type="evidence" value="ECO:0007669"/>
    <property type="project" value="UniProtKB-UniRule"/>
</dbReference>
<dbReference type="GO" id="GO:0009229">
    <property type="term" value="P:thiamine diphosphate biosynthetic process"/>
    <property type="evidence" value="ECO:0007669"/>
    <property type="project" value="UniProtKB-UniRule"/>
</dbReference>
<keyword evidence="8 11" id="KW-0067">ATP-binding</keyword>
<dbReference type="InterPro" id="IPR000417">
    <property type="entry name" value="Hyethyz_kinase"/>
</dbReference>
<dbReference type="PIRSF" id="PIRSF000513">
    <property type="entry name" value="Thz_kinase"/>
    <property type="match status" value="1"/>
</dbReference>
<keyword evidence="9 11" id="KW-0460">Magnesium</keyword>
<evidence type="ECO:0000256" key="10">
    <source>
        <dbReference type="ARBA" id="ARBA00022977"/>
    </source>
</evidence>
<dbReference type="NCBIfam" id="NF006830">
    <property type="entry name" value="PRK09355.1"/>
    <property type="match status" value="1"/>
</dbReference>
<name>C0GCU1_DETAL</name>
<sequence>MEIGGLLEKLREEKPLVHHITNMVTMSECANVTLVAGGLPIMAHAPQEVAEMVSHAGALVLNIGTLTPAQVDAMVLAGRRANELGLPVVLDPVGAGATSLRLEAAKRLLKEIKISIIKGNEAEVAIMAGGAAEIKGVESINVSGDVVELAASLARDTNAVVAVTGAVDRVTDGERMVEVTNGNALMATVVGTGCMTASVMGCFAAVEKDTLKAAVAALVTFNVAAELAARNSDAPASFKSQLFDELYRLDEQTIKTRQNIKERMINQ</sequence>
<accession>C0GCU1</accession>
<dbReference type="AlphaFoldDB" id="C0GCU1"/>
<evidence type="ECO:0000256" key="8">
    <source>
        <dbReference type="ARBA" id="ARBA00022840"/>
    </source>
</evidence>
<dbReference type="STRING" id="555088.DealDRAFT_0300"/>
<comment type="caution">
    <text evidence="12">The sequence shown here is derived from an EMBL/GenBank/DDBJ whole genome shotgun (WGS) entry which is preliminary data.</text>
</comment>
<evidence type="ECO:0000256" key="11">
    <source>
        <dbReference type="HAMAP-Rule" id="MF_00228"/>
    </source>
</evidence>
<evidence type="ECO:0000256" key="6">
    <source>
        <dbReference type="ARBA" id="ARBA00022741"/>
    </source>
</evidence>
<dbReference type="Gene3D" id="3.40.1190.20">
    <property type="match status" value="1"/>
</dbReference>
<dbReference type="GO" id="GO:0004417">
    <property type="term" value="F:hydroxyethylthiazole kinase activity"/>
    <property type="evidence" value="ECO:0007669"/>
    <property type="project" value="UniProtKB-UniRule"/>
</dbReference>
<keyword evidence="5 11" id="KW-0479">Metal-binding</keyword>
<dbReference type="UniPathway" id="UPA00060">
    <property type="reaction ID" value="UER00139"/>
</dbReference>
<comment type="pathway">
    <text evidence="3 11">Cofactor biosynthesis; thiamine diphosphate biosynthesis; 4-methyl-5-(2-phosphoethyl)-thiazole from 5-(2-hydroxyethyl)-4-methylthiazole: step 1/1.</text>
</comment>
<dbReference type="EMBL" id="ACJM01000001">
    <property type="protein sequence ID" value="EEG79026.1"/>
    <property type="molecule type" value="Genomic_DNA"/>
</dbReference>
<feature type="binding site" evidence="11">
    <location>
        <position position="191"/>
    </location>
    <ligand>
        <name>substrate</name>
    </ligand>
</feature>
<evidence type="ECO:0000256" key="3">
    <source>
        <dbReference type="ARBA" id="ARBA00004868"/>
    </source>
</evidence>
<comment type="catalytic activity">
    <reaction evidence="1 11">
        <text>5-(2-hydroxyethyl)-4-methylthiazole + ATP = 4-methyl-5-(2-phosphooxyethyl)-thiazole + ADP + H(+)</text>
        <dbReference type="Rhea" id="RHEA:24212"/>
        <dbReference type="ChEBI" id="CHEBI:15378"/>
        <dbReference type="ChEBI" id="CHEBI:17957"/>
        <dbReference type="ChEBI" id="CHEBI:30616"/>
        <dbReference type="ChEBI" id="CHEBI:58296"/>
        <dbReference type="ChEBI" id="CHEBI:456216"/>
        <dbReference type="EC" id="2.7.1.50"/>
    </reaction>
</comment>
<evidence type="ECO:0000313" key="13">
    <source>
        <dbReference type="Proteomes" id="UP000006443"/>
    </source>
</evidence>
<dbReference type="InterPro" id="IPR029056">
    <property type="entry name" value="Ribokinase-like"/>
</dbReference>
<organism evidence="12 13">
    <name type="scientific">Dethiobacter alkaliphilus AHT 1</name>
    <dbReference type="NCBI Taxonomy" id="555088"/>
    <lineage>
        <taxon>Bacteria</taxon>
        <taxon>Bacillati</taxon>
        <taxon>Bacillota</taxon>
        <taxon>Dethiobacteria</taxon>
        <taxon>Dethiobacterales</taxon>
        <taxon>Dethiobacteraceae</taxon>
        <taxon>Dethiobacter</taxon>
    </lineage>
</organism>
<dbReference type="GO" id="GO:0009228">
    <property type="term" value="P:thiamine biosynthetic process"/>
    <property type="evidence" value="ECO:0007669"/>
    <property type="project" value="UniProtKB-KW"/>
</dbReference>
<feature type="binding site" evidence="11">
    <location>
        <position position="118"/>
    </location>
    <ligand>
        <name>ATP</name>
        <dbReference type="ChEBI" id="CHEBI:30616"/>
    </ligand>
</feature>
<comment type="similarity">
    <text evidence="11">Belongs to the Thz kinase family.</text>
</comment>
<evidence type="ECO:0000256" key="1">
    <source>
        <dbReference type="ARBA" id="ARBA00001771"/>
    </source>
</evidence>
<dbReference type="GO" id="GO:0000287">
    <property type="term" value="F:magnesium ion binding"/>
    <property type="evidence" value="ECO:0007669"/>
    <property type="project" value="UniProtKB-UniRule"/>
</dbReference>
<keyword evidence="7 11" id="KW-0418">Kinase</keyword>
<feature type="binding site" evidence="11">
    <location>
        <position position="164"/>
    </location>
    <ligand>
        <name>ATP</name>
        <dbReference type="ChEBI" id="CHEBI:30616"/>
    </ligand>
</feature>
<evidence type="ECO:0000256" key="7">
    <source>
        <dbReference type="ARBA" id="ARBA00022777"/>
    </source>
</evidence>
<keyword evidence="6 11" id="KW-0547">Nucleotide-binding</keyword>
<dbReference type="RefSeq" id="WP_008514178.1">
    <property type="nucleotide sequence ID" value="NZ_ACJM01000001.1"/>
</dbReference>
<dbReference type="OrthoDB" id="9778146at2"/>
<gene>
    <name evidence="11" type="primary">thiM</name>
    <name evidence="12" type="ORF">DealDRAFT_0300</name>
</gene>
<evidence type="ECO:0000256" key="2">
    <source>
        <dbReference type="ARBA" id="ARBA00001946"/>
    </source>
</evidence>
<comment type="cofactor">
    <cofactor evidence="2 11">
        <name>Mg(2+)</name>
        <dbReference type="ChEBI" id="CHEBI:18420"/>
    </cofactor>
</comment>
<comment type="function">
    <text evidence="11">Catalyzes the phosphorylation of the hydroxyl group of 4-methyl-5-beta-hydroxyethylthiazole (THZ).</text>
</comment>
<keyword evidence="13" id="KW-1185">Reference proteome</keyword>
<dbReference type="Pfam" id="PF02110">
    <property type="entry name" value="HK"/>
    <property type="match status" value="1"/>
</dbReference>
<dbReference type="SUPFAM" id="SSF53613">
    <property type="entry name" value="Ribokinase-like"/>
    <property type="match status" value="1"/>
</dbReference>
<evidence type="ECO:0000256" key="9">
    <source>
        <dbReference type="ARBA" id="ARBA00022842"/>
    </source>
</evidence>
<evidence type="ECO:0000256" key="4">
    <source>
        <dbReference type="ARBA" id="ARBA00022679"/>
    </source>
</evidence>
<keyword evidence="10 11" id="KW-0784">Thiamine biosynthesis</keyword>
<reference evidence="12 13" key="1">
    <citation type="submission" date="2009-02" db="EMBL/GenBank/DDBJ databases">
        <title>Sequencing of the draft genome and assembly of Dethiobacter alkaliphilus AHT 1.</title>
        <authorList>
            <consortium name="US DOE Joint Genome Institute (JGI-PGF)"/>
            <person name="Lucas S."/>
            <person name="Copeland A."/>
            <person name="Lapidus A."/>
            <person name="Glavina del Rio T."/>
            <person name="Dalin E."/>
            <person name="Tice H."/>
            <person name="Bruce D."/>
            <person name="Goodwin L."/>
            <person name="Pitluck S."/>
            <person name="Larimer F."/>
            <person name="Land M.L."/>
            <person name="Hauser L."/>
            <person name="Muyzer G."/>
        </authorList>
    </citation>
    <scope>NUCLEOTIDE SEQUENCE [LARGE SCALE GENOMIC DNA]</scope>
    <source>
        <strain evidence="12 13">AHT 1</strain>
    </source>
</reference>
<dbReference type="PRINTS" id="PR01099">
    <property type="entry name" value="HYETHTZKNASE"/>
</dbReference>
<evidence type="ECO:0000313" key="12">
    <source>
        <dbReference type="EMBL" id="EEG79026.1"/>
    </source>
</evidence>
<dbReference type="Proteomes" id="UP000006443">
    <property type="component" value="Unassembled WGS sequence"/>
</dbReference>